<evidence type="ECO:0000313" key="6">
    <source>
        <dbReference type="Proteomes" id="UP000008141"/>
    </source>
</evidence>
<dbReference type="GO" id="GO:0033615">
    <property type="term" value="P:mitochondrial proton-transporting ATP synthase complex assembly"/>
    <property type="evidence" value="ECO:0007669"/>
    <property type="project" value="TreeGrafter"/>
</dbReference>
<organism evidence="6">
    <name type="scientific">Chlorella variabilis</name>
    <name type="common">Green alga</name>
    <dbReference type="NCBI Taxonomy" id="554065"/>
    <lineage>
        <taxon>Eukaryota</taxon>
        <taxon>Viridiplantae</taxon>
        <taxon>Chlorophyta</taxon>
        <taxon>core chlorophytes</taxon>
        <taxon>Trebouxiophyceae</taxon>
        <taxon>Chlorellales</taxon>
        <taxon>Chlorellaceae</taxon>
        <taxon>Chlorella clade</taxon>
        <taxon>Chlorella</taxon>
    </lineage>
</organism>
<comment type="subcellular location">
    <subcellularLocation>
        <location evidence="1">Mitochondrion</location>
    </subcellularLocation>
</comment>
<keyword evidence="6" id="KW-1185">Reference proteome</keyword>
<dbReference type="Pfam" id="PF06644">
    <property type="entry name" value="ATP11"/>
    <property type="match status" value="1"/>
</dbReference>
<dbReference type="PANTHER" id="PTHR13126">
    <property type="entry name" value="CHAPERONE ATP11"/>
    <property type="match status" value="1"/>
</dbReference>
<dbReference type="GeneID" id="17352433"/>
<comment type="similarity">
    <text evidence="2">Belongs to the ATP11 family.</text>
</comment>
<dbReference type="RefSeq" id="XP_005845098.1">
    <property type="nucleotide sequence ID" value="XM_005845036.1"/>
</dbReference>
<evidence type="ECO:0000256" key="2">
    <source>
        <dbReference type="ARBA" id="ARBA00009116"/>
    </source>
</evidence>
<evidence type="ECO:0000313" key="5">
    <source>
        <dbReference type="EMBL" id="EFN52996.1"/>
    </source>
</evidence>
<dbReference type="Proteomes" id="UP000008141">
    <property type="component" value="Unassembled WGS sequence"/>
</dbReference>
<dbReference type="GO" id="GO:0005739">
    <property type="term" value="C:mitochondrion"/>
    <property type="evidence" value="ECO:0007669"/>
    <property type="project" value="UniProtKB-SubCell"/>
</dbReference>
<dbReference type="OrthoDB" id="16535at2759"/>
<evidence type="ECO:0008006" key="7">
    <source>
        <dbReference type="Google" id="ProtNLM"/>
    </source>
</evidence>
<dbReference type="AlphaFoldDB" id="E1ZMF8"/>
<evidence type="ECO:0000256" key="3">
    <source>
        <dbReference type="ARBA" id="ARBA00022946"/>
    </source>
</evidence>
<dbReference type="InterPro" id="IPR010591">
    <property type="entry name" value="ATP11"/>
</dbReference>
<name>E1ZMF8_CHLVA</name>
<proteinExistence type="inferred from homology"/>
<dbReference type="PANTHER" id="PTHR13126:SF0">
    <property type="entry name" value="ATP SYNTHASE MITOCHONDRIAL F1 COMPLEX ASSEMBLY FACTOR 1"/>
    <property type="match status" value="1"/>
</dbReference>
<dbReference type="InParanoid" id="E1ZMF8"/>
<protein>
    <recommendedName>
        <fullName evidence="7">ATP synthase mitochondrial F1 complex assembly factor 1</fullName>
    </recommendedName>
</protein>
<keyword evidence="3" id="KW-0809">Transit peptide</keyword>
<sequence length="214" mass="24520">MQAARGGSKAAQSLWQLYVQQRGHSIGSSLPSSKNLWDVVNRQRMEPHGAEAVRDIWMEFHADPAKNRIATGLTAPRYLKFQENAAQSPIFVLPVFKGPNAFENFMVQCQLPLVLFTTLEEYKQRGPSAQPHMVLTHYTELMSDKNIVLVRGDILQPTICSRGEAEQLTRLLHDFYTQDQKYSFVHAFNHRQADFDYKRMLDSMGHDTAQLPRD</sequence>
<evidence type="ECO:0000256" key="1">
    <source>
        <dbReference type="ARBA" id="ARBA00004173"/>
    </source>
</evidence>
<dbReference type="FunCoup" id="E1ZMF8">
    <property type="interactions" value="1304"/>
</dbReference>
<dbReference type="eggNOG" id="KOG3281">
    <property type="taxonomic scope" value="Eukaryota"/>
</dbReference>
<keyword evidence="4" id="KW-0496">Mitochondrion</keyword>
<accession>E1ZMF8</accession>
<reference evidence="5 6" key="1">
    <citation type="journal article" date="2010" name="Plant Cell">
        <title>The Chlorella variabilis NC64A genome reveals adaptation to photosymbiosis, coevolution with viruses, and cryptic sex.</title>
        <authorList>
            <person name="Blanc G."/>
            <person name="Duncan G."/>
            <person name="Agarkova I."/>
            <person name="Borodovsky M."/>
            <person name="Gurnon J."/>
            <person name="Kuo A."/>
            <person name="Lindquist E."/>
            <person name="Lucas S."/>
            <person name="Pangilinan J."/>
            <person name="Polle J."/>
            <person name="Salamov A."/>
            <person name="Terry A."/>
            <person name="Yamada T."/>
            <person name="Dunigan D.D."/>
            <person name="Grigoriev I.V."/>
            <person name="Claverie J.M."/>
            <person name="Van Etten J.L."/>
        </authorList>
    </citation>
    <scope>NUCLEOTIDE SEQUENCE [LARGE SCALE GENOMIC DNA]</scope>
    <source>
        <strain evidence="5 6">NC64A</strain>
    </source>
</reference>
<dbReference type="KEGG" id="cvr:CHLNCDRAFT_137438"/>
<dbReference type="OMA" id="WREYHEG"/>
<gene>
    <name evidence="5" type="ORF">CHLNCDRAFT_137438</name>
</gene>
<evidence type="ECO:0000256" key="4">
    <source>
        <dbReference type="ARBA" id="ARBA00023128"/>
    </source>
</evidence>
<dbReference type="EMBL" id="GL433853">
    <property type="protein sequence ID" value="EFN52996.1"/>
    <property type="molecule type" value="Genomic_DNA"/>
</dbReference>
<dbReference type="STRING" id="554065.E1ZMF8"/>